<reference evidence="10 11" key="1">
    <citation type="submission" date="2019-07" db="EMBL/GenBank/DDBJ databases">
        <authorList>
            <person name="Friedrich A."/>
            <person name="Schacherer J."/>
        </authorList>
    </citation>
    <scope>NUCLEOTIDE SEQUENCE [LARGE SCALE GENOMIC DNA]</scope>
</reference>
<evidence type="ECO:0000256" key="2">
    <source>
        <dbReference type="ARBA" id="ARBA00013133"/>
    </source>
</evidence>
<organism evidence="10 11">
    <name type="scientific">Dekkera bruxellensis</name>
    <name type="common">Brettanomyces custersii</name>
    <dbReference type="NCBI Taxonomy" id="5007"/>
    <lineage>
        <taxon>Eukaryota</taxon>
        <taxon>Fungi</taxon>
        <taxon>Dikarya</taxon>
        <taxon>Ascomycota</taxon>
        <taxon>Saccharomycotina</taxon>
        <taxon>Pichiomycetes</taxon>
        <taxon>Pichiales</taxon>
        <taxon>Pichiaceae</taxon>
        <taxon>Brettanomyces</taxon>
    </lineage>
</organism>
<dbReference type="GO" id="GO:0008198">
    <property type="term" value="F:ferrous iron binding"/>
    <property type="evidence" value="ECO:0007669"/>
    <property type="project" value="TreeGrafter"/>
</dbReference>
<keyword evidence="7" id="KW-0883">Thioether bond</keyword>
<dbReference type="Gene3D" id="2.60.120.10">
    <property type="entry name" value="Jelly Rolls"/>
    <property type="match status" value="1"/>
</dbReference>
<dbReference type="PANTHER" id="PTHR12918">
    <property type="entry name" value="CYSTEINE DIOXYGENASE"/>
    <property type="match status" value="1"/>
</dbReference>
<dbReference type="InterPro" id="IPR010300">
    <property type="entry name" value="CDO_1"/>
</dbReference>
<name>A0A7D9GYW4_DEKBR</name>
<dbReference type="EC" id="1.13.11.20" evidence="2 9"/>
<dbReference type="PANTHER" id="PTHR12918:SF1">
    <property type="entry name" value="CYSTEINE DIOXYGENASE TYPE 1"/>
    <property type="match status" value="1"/>
</dbReference>
<keyword evidence="11" id="KW-1185">Reference proteome</keyword>
<dbReference type="AlphaFoldDB" id="A0A7D9GYW4"/>
<keyword evidence="3 8" id="KW-0479">Metal-binding</keyword>
<dbReference type="Pfam" id="PF05995">
    <property type="entry name" value="CDO_I"/>
    <property type="match status" value="1"/>
</dbReference>
<evidence type="ECO:0000256" key="8">
    <source>
        <dbReference type="PIRSR" id="PIRSR610300-51"/>
    </source>
</evidence>
<evidence type="ECO:0000256" key="1">
    <source>
        <dbReference type="ARBA" id="ARBA00006622"/>
    </source>
</evidence>
<evidence type="ECO:0000313" key="10">
    <source>
        <dbReference type="EMBL" id="VUG15884.1"/>
    </source>
</evidence>
<evidence type="ECO:0000256" key="9">
    <source>
        <dbReference type="RuleBase" id="RU366010"/>
    </source>
</evidence>
<comment type="similarity">
    <text evidence="1 9">Belongs to the cysteine dioxygenase family.</text>
</comment>
<evidence type="ECO:0000256" key="5">
    <source>
        <dbReference type="ARBA" id="ARBA00023002"/>
    </source>
</evidence>
<evidence type="ECO:0000256" key="4">
    <source>
        <dbReference type="ARBA" id="ARBA00022964"/>
    </source>
</evidence>
<keyword evidence="6 8" id="KW-0408">Iron</keyword>
<protein>
    <recommendedName>
        <fullName evidence="2 9">Cysteine dioxygenase</fullName>
        <ecNumber evidence="2 9">1.13.11.20</ecNumber>
    </recommendedName>
</protein>
<feature type="binding site" evidence="8">
    <location>
        <position position="97"/>
    </location>
    <ligand>
        <name>Fe cation</name>
        <dbReference type="ChEBI" id="CHEBI:24875"/>
        <note>catalytic</note>
    </ligand>
</feature>
<dbReference type="InterPro" id="IPR011051">
    <property type="entry name" value="RmlC_Cupin_sf"/>
</dbReference>
<comment type="cofactor">
    <cofactor evidence="9">
        <name>Fe cation</name>
        <dbReference type="ChEBI" id="CHEBI:24875"/>
    </cofactor>
    <text evidence="9">Binds 1 Fe cation per subunit.</text>
</comment>
<comment type="catalytic activity">
    <reaction evidence="9">
        <text>L-cysteine + O2 = 3-sulfino-L-alanine + H(+)</text>
        <dbReference type="Rhea" id="RHEA:20441"/>
        <dbReference type="ChEBI" id="CHEBI:15378"/>
        <dbReference type="ChEBI" id="CHEBI:15379"/>
        <dbReference type="ChEBI" id="CHEBI:35235"/>
        <dbReference type="ChEBI" id="CHEBI:61085"/>
        <dbReference type="EC" id="1.13.11.20"/>
    </reaction>
</comment>
<sequence>MTVNDTQIENSLTWDELIDELQKILDVPKHLRPAEIDHAKLQSLMDRYKSDRKDWGKYALQESHKGYTRNGVINFGDNANLLILVWNPKKGSAIHDHAGAHCIMKILDGSLQEELFDNPRIKGQGNEVVCYDKHPMNKNQSRYINDLIGVHRVTNVGTVPAVSLHLYTPPYAKLYGCNIYTQDDGRSSHVDMSRLYSWQGKVINNKSYSTC</sequence>
<dbReference type="InterPro" id="IPR014710">
    <property type="entry name" value="RmlC-like_jellyroll"/>
</dbReference>
<feature type="binding site" evidence="8">
    <location>
        <position position="151"/>
    </location>
    <ligand>
        <name>Fe cation</name>
        <dbReference type="ChEBI" id="CHEBI:24875"/>
        <note>catalytic</note>
    </ligand>
</feature>
<dbReference type="CDD" id="cd10548">
    <property type="entry name" value="cupin_CDO"/>
    <property type="match status" value="1"/>
</dbReference>
<proteinExistence type="inferred from homology"/>
<feature type="cross-link" description="3'-(S-cysteinyl)-tyrosine (Cys-Tyr)" evidence="7">
    <location>
        <begin position="102"/>
        <end position="167"/>
    </location>
</feature>
<evidence type="ECO:0000256" key="6">
    <source>
        <dbReference type="ARBA" id="ARBA00023004"/>
    </source>
</evidence>
<gene>
    <name evidence="10" type="primary">CDG1</name>
    <name evidence="10" type="ORF">DEBR0S1_02256G</name>
</gene>
<feature type="binding site" evidence="8">
    <location>
        <position position="95"/>
    </location>
    <ligand>
        <name>Fe cation</name>
        <dbReference type="ChEBI" id="CHEBI:24875"/>
        <note>catalytic</note>
    </ligand>
</feature>
<dbReference type="SUPFAM" id="SSF51182">
    <property type="entry name" value="RmlC-like cupins"/>
    <property type="match status" value="1"/>
</dbReference>
<accession>A0A7D9GYW4</accession>
<evidence type="ECO:0000256" key="7">
    <source>
        <dbReference type="PIRSR" id="PIRSR610300-50"/>
    </source>
</evidence>
<dbReference type="GO" id="GO:0017172">
    <property type="term" value="F:cysteine dioxygenase activity"/>
    <property type="evidence" value="ECO:0007669"/>
    <property type="project" value="UniProtKB-UniRule"/>
</dbReference>
<keyword evidence="4 9" id="KW-0223">Dioxygenase</keyword>
<dbReference type="Proteomes" id="UP000478008">
    <property type="component" value="Unassembled WGS sequence"/>
</dbReference>
<dbReference type="GO" id="GO:0019448">
    <property type="term" value="P:L-cysteine catabolic process"/>
    <property type="evidence" value="ECO:0007669"/>
    <property type="project" value="TreeGrafter"/>
</dbReference>
<evidence type="ECO:0000256" key="3">
    <source>
        <dbReference type="ARBA" id="ARBA00022723"/>
    </source>
</evidence>
<evidence type="ECO:0000313" key="11">
    <source>
        <dbReference type="Proteomes" id="UP000478008"/>
    </source>
</evidence>
<keyword evidence="5 9" id="KW-0560">Oxidoreductase</keyword>
<dbReference type="EMBL" id="CABFWN010000001">
    <property type="protein sequence ID" value="VUG15884.1"/>
    <property type="molecule type" value="Genomic_DNA"/>
</dbReference>